<dbReference type="Pfam" id="PF01066">
    <property type="entry name" value="CDP-OH_P_transf"/>
    <property type="match status" value="1"/>
</dbReference>
<dbReference type="EMBL" id="JAKRVX010000016">
    <property type="protein sequence ID" value="MCL9818558.1"/>
    <property type="molecule type" value="Genomic_DNA"/>
</dbReference>
<comment type="similarity">
    <text evidence="2">Belongs to the CDP-alcohol phosphatidyltransferase class-I family.</text>
</comment>
<evidence type="ECO:0000313" key="4">
    <source>
        <dbReference type="EMBL" id="MCL9818558.1"/>
    </source>
</evidence>
<dbReference type="GO" id="GO:0016780">
    <property type="term" value="F:phosphotransferase activity, for other substituted phosphate groups"/>
    <property type="evidence" value="ECO:0007669"/>
    <property type="project" value="InterPro"/>
</dbReference>
<comment type="caution">
    <text evidence="4">The sequence shown here is derived from an EMBL/GenBank/DDBJ whole genome shotgun (WGS) entry which is preliminary data.</text>
</comment>
<accession>A0AAE3G012</accession>
<dbReference type="Proteomes" id="UP001203207">
    <property type="component" value="Unassembled WGS sequence"/>
</dbReference>
<feature type="transmembrane region" description="Helical" evidence="3">
    <location>
        <begin position="198"/>
        <end position="219"/>
    </location>
</feature>
<dbReference type="PROSITE" id="PS00379">
    <property type="entry name" value="CDP_ALCOHOL_P_TRANSF"/>
    <property type="match status" value="1"/>
</dbReference>
<keyword evidence="3" id="KW-0472">Membrane</keyword>
<dbReference type="InterPro" id="IPR048254">
    <property type="entry name" value="CDP_ALCOHOL_P_TRANSF_CS"/>
</dbReference>
<evidence type="ECO:0000313" key="5">
    <source>
        <dbReference type="Proteomes" id="UP001203207"/>
    </source>
</evidence>
<evidence type="ECO:0000256" key="3">
    <source>
        <dbReference type="SAM" id="Phobius"/>
    </source>
</evidence>
<dbReference type="GO" id="GO:0008654">
    <property type="term" value="P:phospholipid biosynthetic process"/>
    <property type="evidence" value="ECO:0007669"/>
    <property type="project" value="InterPro"/>
</dbReference>
<organism evidence="4 5">
    <name type="scientific">Natronocalculus amylovorans</name>
    <dbReference type="NCBI Taxonomy" id="2917812"/>
    <lineage>
        <taxon>Archaea</taxon>
        <taxon>Methanobacteriati</taxon>
        <taxon>Methanobacteriota</taxon>
        <taxon>Stenosarchaea group</taxon>
        <taxon>Halobacteria</taxon>
        <taxon>Halobacteriales</taxon>
        <taxon>Haloferacaceae</taxon>
        <taxon>Natronocalculus</taxon>
    </lineage>
</organism>
<feature type="transmembrane region" description="Helical" evidence="3">
    <location>
        <begin position="41"/>
        <end position="59"/>
    </location>
</feature>
<keyword evidence="3" id="KW-0812">Transmembrane</keyword>
<reference evidence="4" key="1">
    <citation type="journal article" date="2022" name="Syst. Appl. Microbiol.">
        <title>Natronocalculus amylovorans gen. nov., sp. nov., and Natranaeroarchaeum aerophilus sp. nov., dominant culturable amylolytic natronoarchaea from hypersaline soda lakes in southwestern Siberia.</title>
        <authorList>
            <person name="Sorokin D.Y."/>
            <person name="Elcheninov A.G."/>
            <person name="Khizhniak T.V."/>
            <person name="Koenen M."/>
            <person name="Bale N.J."/>
            <person name="Damste J.S.S."/>
            <person name="Kublanov I.V."/>
        </authorList>
    </citation>
    <scope>NUCLEOTIDE SEQUENCE</scope>
    <source>
        <strain evidence="4">AArc-St2</strain>
    </source>
</reference>
<keyword evidence="5" id="KW-1185">Reference proteome</keyword>
<dbReference type="InterPro" id="IPR000462">
    <property type="entry name" value="CDP-OH_P_trans"/>
</dbReference>
<protein>
    <submittedName>
        <fullName evidence="4">CDP-alcohol phosphatidyltransferase family protein</fullName>
    </submittedName>
</protein>
<dbReference type="AlphaFoldDB" id="A0AAE3G012"/>
<gene>
    <name evidence="4" type="ORF">AArcSt2_16595</name>
</gene>
<keyword evidence="1 2" id="KW-0808">Transferase</keyword>
<feature type="transmembrane region" description="Helical" evidence="3">
    <location>
        <begin position="226"/>
        <end position="244"/>
    </location>
</feature>
<proteinExistence type="inferred from homology"/>
<name>A0AAE3G012_9EURY</name>
<dbReference type="Gene3D" id="1.20.120.1760">
    <property type="match status" value="1"/>
</dbReference>
<evidence type="ECO:0000256" key="2">
    <source>
        <dbReference type="RuleBase" id="RU003750"/>
    </source>
</evidence>
<dbReference type="RefSeq" id="WP_174654877.1">
    <property type="nucleotide sequence ID" value="NZ_JAKRVX010000016.1"/>
</dbReference>
<sequence length="252" mass="27263">MSNVQQLNIHRQWSRAVAGTCITVGAGVAALTVAWSASPSLQFFAGVIAVLLFELLMLYRIIITHSSERTASNTEQFTVASWLTILRGAMLPLLGGFILIEPTGTFIWAPAVLFAVAAGLDLVDGAVARATETVTDLGGKLDGGTDGIVVLVGSIAAVSQHAAPLLFLLVGCALYIFNTGKWYRRYHDRPVYELPQSQLRRVLGATIMALIFISLLPIVPTEYTRIAALVFMIPFLLNFTRDWLTVSGRISA</sequence>
<keyword evidence="3" id="KW-1133">Transmembrane helix</keyword>
<feature type="transmembrane region" description="Helical" evidence="3">
    <location>
        <begin position="16"/>
        <end position="35"/>
    </location>
</feature>
<dbReference type="InterPro" id="IPR043130">
    <property type="entry name" value="CDP-OH_PTrfase_TM_dom"/>
</dbReference>
<feature type="transmembrane region" description="Helical" evidence="3">
    <location>
        <begin position="148"/>
        <end position="178"/>
    </location>
</feature>
<dbReference type="GO" id="GO:0016020">
    <property type="term" value="C:membrane"/>
    <property type="evidence" value="ECO:0007669"/>
    <property type="project" value="InterPro"/>
</dbReference>
<evidence type="ECO:0000256" key="1">
    <source>
        <dbReference type="ARBA" id="ARBA00022679"/>
    </source>
</evidence>
<reference evidence="4" key="2">
    <citation type="submission" date="2022-02" db="EMBL/GenBank/DDBJ databases">
        <authorList>
            <person name="Elcheninov A.G."/>
            <person name="Sorokin D.Y."/>
            <person name="Kublanov I.V."/>
        </authorList>
    </citation>
    <scope>NUCLEOTIDE SEQUENCE</scope>
    <source>
        <strain evidence="4">AArc-St2</strain>
    </source>
</reference>